<evidence type="ECO:0000256" key="2">
    <source>
        <dbReference type="SAM" id="Phobius"/>
    </source>
</evidence>
<feature type="region of interest" description="Disordered" evidence="1">
    <location>
        <begin position="1"/>
        <end position="29"/>
    </location>
</feature>
<evidence type="ECO:0000259" key="3">
    <source>
        <dbReference type="PROSITE" id="PS51178"/>
    </source>
</evidence>
<feature type="transmembrane region" description="Helical" evidence="2">
    <location>
        <begin position="34"/>
        <end position="55"/>
    </location>
</feature>
<protein>
    <recommendedName>
        <fullName evidence="3">PASTA domain-containing protein</fullName>
    </recommendedName>
</protein>
<organism evidence="4 5">
    <name type="scientific">Intrasporangium oryzae NRRL B-24470</name>
    <dbReference type="NCBI Taxonomy" id="1386089"/>
    <lineage>
        <taxon>Bacteria</taxon>
        <taxon>Bacillati</taxon>
        <taxon>Actinomycetota</taxon>
        <taxon>Actinomycetes</taxon>
        <taxon>Micrococcales</taxon>
        <taxon>Intrasporangiaceae</taxon>
        <taxon>Intrasporangium</taxon>
    </lineage>
</organism>
<dbReference type="SMART" id="SM00740">
    <property type="entry name" value="PASTA"/>
    <property type="match status" value="2"/>
</dbReference>
<dbReference type="PROSITE" id="PS51178">
    <property type="entry name" value="PASTA"/>
    <property type="match status" value="1"/>
</dbReference>
<dbReference type="EMBL" id="AWSA01000054">
    <property type="protein sequence ID" value="EWT00134.1"/>
    <property type="molecule type" value="Genomic_DNA"/>
</dbReference>
<dbReference type="OrthoDB" id="3240505at2"/>
<dbReference type="RefSeq" id="WP_034809089.1">
    <property type="nucleotide sequence ID" value="NZ_AWSA01000054.1"/>
</dbReference>
<dbReference type="Proteomes" id="UP000019489">
    <property type="component" value="Unassembled WGS sequence"/>
</dbReference>
<gene>
    <name evidence="4" type="ORF">N865_18075</name>
</gene>
<dbReference type="Gene3D" id="3.30.10.20">
    <property type="match status" value="1"/>
</dbReference>
<evidence type="ECO:0000313" key="4">
    <source>
        <dbReference type="EMBL" id="EWT00134.1"/>
    </source>
</evidence>
<dbReference type="CDD" id="cd06577">
    <property type="entry name" value="PASTA_pknB"/>
    <property type="match status" value="1"/>
</dbReference>
<feature type="domain" description="PASTA" evidence="3">
    <location>
        <begin position="91"/>
        <end position="152"/>
    </location>
</feature>
<sequence>PYPAAPPTADGAVGAGPTRRPAHDARRRDPGRGALVWGLGAVVVALVATLVFVLLPGSDATPTAAGGTRPSATSQAPSTRATSTTPPDGRTVPSGVVGSQRDAAVQQLIGLGVSVRWVLVRSTHPEGTVLGTFPGEGEPMKRGQTVALVVSRGNAPDHANTSFVVPDGLVGTDAKAATERLGHEDVRVTRVTIPSGDGGGQVLGTWPSAGQQTADGVVVLVVSGGGKGDSSNSSD</sequence>
<dbReference type="PATRIC" id="fig|1386089.3.peg.3647"/>
<evidence type="ECO:0000256" key="1">
    <source>
        <dbReference type="SAM" id="MobiDB-lite"/>
    </source>
</evidence>
<feature type="compositionally biased region" description="Low complexity" evidence="1">
    <location>
        <begin position="70"/>
        <end position="87"/>
    </location>
</feature>
<accession>W9G8E3</accession>
<dbReference type="Pfam" id="PF03793">
    <property type="entry name" value="PASTA"/>
    <property type="match status" value="1"/>
</dbReference>
<keyword evidence="2" id="KW-1133">Transmembrane helix</keyword>
<evidence type="ECO:0000313" key="5">
    <source>
        <dbReference type="Proteomes" id="UP000019489"/>
    </source>
</evidence>
<comment type="caution">
    <text evidence="4">The sequence shown here is derived from an EMBL/GenBank/DDBJ whole genome shotgun (WGS) entry which is preliminary data.</text>
</comment>
<keyword evidence="5" id="KW-1185">Reference proteome</keyword>
<proteinExistence type="predicted"/>
<dbReference type="InterPro" id="IPR005543">
    <property type="entry name" value="PASTA_dom"/>
</dbReference>
<reference evidence="4 5" key="1">
    <citation type="submission" date="2013-08" db="EMBL/GenBank/DDBJ databases">
        <title>Intrasporangium oryzae NRRL B-24470.</title>
        <authorList>
            <person name="Liu H."/>
            <person name="Wang G."/>
        </authorList>
    </citation>
    <scope>NUCLEOTIDE SEQUENCE [LARGE SCALE GENOMIC DNA]</scope>
    <source>
        <strain evidence="4 5">NRRL B-24470</strain>
    </source>
</reference>
<dbReference type="AlphaFoldDB" id="W9G8E3"/>
<dbReference type="eggNOG" id="COG2815">
    <property type="taxonomic scope" value="Bacteria"/>
</dbReference>
<feature type="region of interest" description="Disordered" evidence="1">
    <location>
        <begin position="60"/>
        <end position="97"/>
    </location>
</feature>
<keyword evidence="2" id="KW-0812">Transmembrane</keyword>
<name>W9G8E3_9MICO</name>
<keyword evidence="2" id="KW-0472">Membrane</keyword>
<feature type="non-terminal residue" evidence="4">
    <location>
        <position position="1"/>
    </location>
</feature>